<accession>A0A1T4RSM2</accession>
<organism evidence="1 2">
    <name type="scientific">Consotaella salsifontis</name>
    <dbReference type="NCBI Taxonomy" id="1365950"/>
    <lineage>
        <taxon>Bacteria</taxon>
        <taxon>Pseudomonadati</taxon>
        <taxon>Pseudomonadota</taxon>
        <taxon>Alphaproteobacteria</taxon>
        <taxon>Hyphomicrobiales</taxon>
        <taxon>Aurantimonadaceae</taxon>
        <taxon>Consotaella</taxon>
    </lineage>
</organism>
<dbReference type="AlphaFoldDB" id="A0A1T4RSM2"/>
<proteinExistence type="predicted"/>
<evidence type="ECO:0000313" key="2">
    <source>
        <dbReference type="Proteomes" id="UP000190135"/>
    </source>
</evidence>
<name>A0A1T4RSM2_9HYPH</name>
<keyword evidence="2" id="KW-1185">Reference proteome</keyword>
<sequence>MMLAKEGRRVMDEGPLWGRAQIGQWIIMS</sequence>
<evidence type="ECO:0000313" key="1">
    <source>
        <dbReference type="EMBL" id="SKA18933.1"/>
    </source>
</evidence>
<gene>
    <name evidence="1" type="ORF">SAMN05428963_107232</name>
</gene>
<reference evidence="1 2" key="1">
    <citation type="submission" date="2017-02" db="EMBL/GenBank/DDBJ databases">
        <authorList>
            <person name="Peterson S.W."/>
        </authorList>
    </citation>
    <scope>NUCLEOTIDE SEQUENCE [LARGE SCALE GENOMIC DNA]</scope>
    <source>
        <strain evidence="1 2">USBA 369</strain>
    </source>
</reference>
<dbReference type="EMBL" id="FUXL01000007">
    <property type="protein sequence ID" value="SKA18933.1"/>
    <property type="molecule type" value="Genomic_DNA"/>
</dbReference>
<dbReference type="Proteomes" id="UP000190135">
    <property type="component" value="Unassembled WGS sequence"/>
</dbReference>
<protein>
    <submittedName>
        <fullName evidence="1">Uncharacterized protein</fullName>
    </submittedName>
</protein>